<dbReference type="EMBL" id="WIUZ02000001">
    <property type="protein sequence ID" value="KAF9792850.1"/>
    <property type="molecule type" value="Genomic_DNA"/>
</dbReference>
<dbReference type="AlphaFoldDB" id="A0A9P6HQU9"/>
<reference evidence="1" key="1">
    <citation type="journal article" date="2020" name="Nat. Commun.">
        <title>Large-scale genome sequencing of mycorrhizal fungi provides insights into the early evolution of symbiotic traits.</title>
        <authorList>
            <person name="Miyauchi S."/>
            <person name="Kiss E."/>
            <person name="Kuo A."/>
            <person name="Drula E."/>
            <person name="Kohler A."/>
            <person name="Sanchez-Garcia M."/>
            <person name="Morin E."/>
            <person name="Andreopoulos B."/>
            <person name="Barry K.W."/>
            <person name="Bonito G."/>
            <person name="Buee M."/>
            <person name="Carver A."/>
            <person name="Chen C."/>
            <person name="Cichocki N."/>
            <person name="Clum A."/>
            <person name="Culley D."/>
            <person name="Crous P.W."/>
            <person name="Fauchery L."/>
            <person name="Girlanda M."/>
            <person name="Hayes R.D."/>
            <person name="Keri Z."/>
            <person name="LaButti K."/>
            <person name="Lipzen A."/>
            <person name="Lombard V."/>
            <person name="Magnuson J."/>
            <person name="Maillard F."/>
            <person name="Murat C."/>
            <person name="Nolan M."/>
            <person name="Ohm R.A."/>
            <person name="Pangilinan J."/>
            <person name="Pereira M.F."/>
            <person name="Perotto S."/>
            <person name="Peter M."/>
            <person name="Pfister S."/>
            <person name="Riley R."/>
            <person name="Sitrit Y."/>
            <person name="Stielow J.B."/>
            <person name="Szollosi G."/>
            <person name="Zifcakova L."/>
            <person name="Stursova M."/>
            <person name="Spatafora J.W."/>
            <person name="Tedersoo L."/>
            <person name="Vaario L.M."/>
            <person name="Yamada A."/>
            <person name="Yan M."/>
            <person name="Wang P."/>
            <person name="Xu J."/>
            <person name="Bruns T."/>
            <person name="Baldrian P."/>
            <person name="Vilgalys R."/>
            <person name="Dunand C."/>
            <person name="Henrissat B."/>
            <person name="Grigoriev I.V."/>
            <person name="Hibbett D."/>
            <person name="Nagy L.G."/>
            <person name="Martin F.M."/>
        </authorList>
    </citation>
    <scope>NUCLEOTIDE SEQUENCE</scope>
    <source>
        <strain evidence="1">UH-Tt-Lm1</strain>
    </source>
</reference>
<proteinExistence type="predicted"/>
<name>A0A9P6HQU9_9AGAM</name>
<sequence>MAKASPEQQLKAFVEKTPQSKFTFDSERDSQESEICRKLGKDSKECITLRMNSKRLFESMQGLGFFCALPMDPSRTHMECIPVPKN</sequence>
<dbReference type="Proteomes" id="UP000736335">
    <property type="component" value="Unassembled WGS sequence"/>
</dbReference>
<evidence type="ECO:0000313" key="1">
    <source>
        <dbReference type="EMBL" id="KAF9792850.1"/>
    </source>
</evidence>
<accession>A0A9P6HQU9</accession>
<dbReference type="OrthoDB" id="5277092at2759"/>
<comment type="caution">
    <text evidence="1">The sequence shown here is derived from an EMBL/GenBank/DDBJ whole genome shotgun (WGS) entry which is preliminary data.</text>
</comment>
<keyword evidence="2" id="KW-1185">Reference proteome</keyword>
<protein>
    <submittedName>
        <fullName evidence="1">Uncharacterized protein</fullName>
    </submittedName>
</protein>
<reference evidence="1" key="2">
    <citation type="submission" date="2020-11" db="EMBL/GenBank/DDBJ databases">
        <authorList>
            <consortium name="DOE Joint Genome Institute"/>
            <person name="Kuo A."/>
            <person name="Miyauchi S."/>
            <person name="Kiss E."/>
            <person name="Drula E."/>
            <person name="Kohler A."/>
            <person name="Sanchez-Garcia M."/>
            <person name="Andreopoulos B."/>
            <person name="Barry K.W."/>
            <person name="Bonito G."/>
            <person name="Buee M."/>
            <person name="Carver A."/>
            <person name="Chen C."/>
            <person name="Cichocki N."/>
            <person name="Clum A."/>
            <person name="Culley D."/>
            <person name="Crous P.W."/>
            <person name="Fauchery L."/>
            <person name="Girlanda M."/>
            <person name="Hayes R."/>
            <person name="Keri Z."/>
            <person name="Labutti K."/>
            <person name="Lipzen A."/>
            <person name="Lombard V."/>
            <person name="Magnuson J."/>
            <person name="Maillard F."/>
            <person name="Morin E."/>
            <person name="Murat C."/>
            <person name="Nolan M."/>
            <person name="Ohm R."/>
            <person name="Pangilinan J."/>
            <person name="Pereira M."/>
            <person name="Perotto S."/>
            <person name="Peter M."/>
            <person name="Riley R."/>
            <person name="Sitrit Y."/>
            <person name="Stielow B."/>
            <person name="Szollosi G."/>
            <person name="Zifcakova L."/>
            <person name="Stursova M."/>
            <person name="Spatafora J.W."/>
            <person name="Tedersoo L."/>
            <person name="Vaario L.-M."/>
            <person name="Yamada A."/>
            <person name="Yan M."/>
            <person name="Wang P."/>
            <person name="Xu J."/>
            <person name="Bruns T."/>
            <person name="Baldrian P."/>
            <person name="Vilgalys R."/>
            <person name="Henrissat B."/>
            <person name="Grigoriev I.V."/>
            <person name="Hibbett D."/>
            <person name="Nagy L.G."/>
            <person name="Martin F.M."/>
        </authorList>
    </citation>
    <scope>NUCLEOTIDE SEQUENCE</scope>
    <source>
        <strain evidence="1">UH-Tt-Lm1</strain>
    </source>
</reference>
<organism evidence="1 2">
    <name type="scientific">Thelephora terrestris</name>
    <dbReference type="NCBI Taxonomy" id="56493"/>
    <lineage>
        <taxon>Eukaryota</taxon>
        <taxon>Fungi</taxon>
        <taxon>Dikarya</taxon>
        <taxon>Basidiomycota</taxon>
        <taxon>Agaricomycotina</taxon>
        <taxon>Agaricomycetes</taxon>
        <taxon>Thelephorales</taxon>
        <taxon>Thelephoraceae</taxon>
        <taxon>Thelephora</taxon>
    </lineage>
</organism>
<gene>
    <name evidence="1" type="ORF">BJ322DRAFT_79945</name>
</gene>
<evidence type="ECO:0000313" key="2">
    <source>
        <dbReference type="Proteomes" id="UP000736335"/>
    </source>
</evidence>